<organism evidence="2 3">
    <name type="scientific">Parachitinimonas caeni</name>
    <dbReference type="NCBI Taxonomy" id="3031301"/>
    <lineage>
        <taxon>Bacteria</taxon>
        <taxon>Pseudomonadati</taxon>
        <taxon>Pseudomonadota</taxon>
        <taxon>Betaproteobacteria</taxon>
        <taxon>Neisseriales</taxon>
        <taxon>Chitinibacteraceae</taxon>
        <taxon>Parachitinimonas</taxon>
    </lineage>
</organism>
<evidence type="ECO:0000313" key="2">
    <source>
        <dbReference type="EMBL" id="MDK2126266.1"/>
    </source>
</evidence>
<keyword evidence="1" id="KW-0812">Transmembrane</keyword>
<reference evidence="2" key="1">
    <citation type="submission" date="2023-03" db="EMBL/GenBank/DDBJ databases">
        <title>Chitinimonas shenzhenensis gen. nov., sp. nov., a novel member of family Burkholderiaceae isolated from activated sludge collected in Shen Zhen, China.</title>
        <authorList>
            <person name="Wang X."/>
        </authorList>
    </citation>
    <scope>NUCLEOTIDE SEQUENCE</scope>
    <source>
        <strain evidence="2">DQS-5</strain>
    </source>
</reference>
<sequence>MLERSPALACSLLAALGLSLMADLLTHLSAQVNQRQPVQHWLKQTALSQVILLSIAAGVWFGGTHG</sequence>
<dbReference type="EMBL" id="JARRAF010000034">
    <property type="protein sequence ID" value="MDK2126266.1"/>
    <property type="molecule type" value="Genomic_DNA"/>
</dbReference>
<protein>
    <submittedName>
        <fullName evidence="2">Uncharacterized protein</fullName>
    </submittedName>
</protein>
<name>A0ABT7E1T6_9NEIS</name>
<dbReference type="RefSeq" id="WP_284102587.1">
    <property type="nucleotide sequence ID" value="NZ_JARRAF010000034.1"/>
</dbReference>
<keyword evidence="3" id="KW-1185">Reference proteome</keyword>
<evidence type="ECO:0000256" key="1">
    <source>
        <dbReference type="SAM" id="Phobius"/>
    </source>
</evidence>
<gene>
    <name evidence="2" type="ORF">PZA18_19665</name>
</gene>
<comment type="caution">
    <text evidence="2">The sequence shown here is derived from an EMBL/GenBank/DDBJ whole genome shotgun (WGS) entry which is preliminary data.</text>
</comment>
<dbReference type="Proteomes" id="UP001172778">
    <property type="component" value="Unassembled WGS sequence"/>
</dbReference>
<accession>A0ABT7E1T6</accession>
<proteinExistence type="predicted"/>
<evidence type="ECO:0000313" key="3">
    <source>
        <dbReference type="Proteomes" id="UP001172778"/>
    </source>
</evidence>
<feature type="transmembrane region" description="Helical" evidence="1">
    <location>
        <begin position="46"/>
        <end position="63"/>
    </location>
</feature>
<keyword evidence="1" id="KW-0472">Membrane</keyword>
<keyword evidence="1" id="KW-1133">Transmembrane helix</keyword>